<dbReference type="Proteomes" id="UP000018419">
    <property type="component" value="Unassembled WGS sequence"/>
</dbReference>
<evidence type="ECO:0008006" key="3">
    <source>
        <dbReference type="Google" id="ProtNLM"/>
    </source>
</evidence>
<gene>
    <name evidence="1" type="ORF">ACIRA0001_2629</name>
</gene>
<dbReference type="RefSeq" id="WP_005019460.1">
    <property type="nucleotide sequence ID" value="NZ_ACVR01000016.1"/>
</dbReference>
<evidence type="ECO:0000313" key="1">
    <source>
        <dbReference type="EMBL" id="EET83454.1"/>
    </source>
</evidence>
<organism evidence="1 2">
    <name type="scientific">Acinetobacter radioresistens SK82</name>
    <dbReference type="NCBI Taxonomy" id="596318"/>
    <lineage>
        <taxon>Bacteria</taxon>
        <taxon>Pseudomonadati</taxon>
        <taxon>Pseudomonadota</taxon>
        <taxon>Gammaproteobacteria</taxon>
        <taxon>Moraxellales</taxon>
        <taxon>Moraxellaceae</taxon>
        <taxon>Acinetobacter</taxon>
    </lineage>
</organism>
<dbReference type="SUPFAM" id="SSF141488">
    <property type="entry name" value="YdhA-like"/>
    <property type="match status" value="1"/>
</dbReference>
<dbReference type="InterPro" id="IPR036328">
    <property type="entry name" value="MliC_sf"/>
</dbReference>
<proteinExistence type="predicted"/>
<name>A0ABM9YQU6_ACIRA</name>
<accession>A0ABM9YQU6</accession>
<protein>
    <recommendedName>
        <fullName evidence="3">C-type lysozyme inhibitor domain-containing protein</fullName>
    </recommendedName>
</protein>
<comment type="caution">
    <text evidence="1">The sequence shown here is derived from an EMBL/GenBank/DDBJ whole genome shotgun (WGS) entry which is preliminary data.</text>
</comment>
<dbReference type="EMBL" id="ACVR01000016">
    <property type="protein sequence ID" value="EET83454.1"/>
    <property type="molecule type" value="Genomic_DNA"/>
</dbReference>
<keyword evidence="2" id="KW-1185">Reference proteome</keyword>
<reference evidence="1 2" key="1">
    <citation type="submission" date="2009-07" db="EMBL/GenBank/DDBJ databases">
        <authorList>
            <person name="Madupu R."/>
            <person name="Durkin A.S."/>
            <person name="Torralba M."/>
            <person name="Methe B."/>
            <person name="Sutton G.G."/>
            <person name="Strausberg R.L."/>
            <person name="Nelson K.E."/>
        </authorList>
    </citation>
    <scope>NUCLEOTIDE SEQUENCE [LARGE SCALE GENOMIC DNA]</scope>
    <source>
        <strain evidence="1 2">SK82</strain>
    </source>
</reference>
<evidence type="ECO:0000313" key="2">
    <source>
        <dbReference type="Proteomes" id="UP000018419"/>
    </source>
</evidence>
<dbReference type="PROSITE" id="PS51257">
    <property type="entry name" value="PROKAR_LIPOPROTEIN"/>
    <property type="match status" value="1"/>
</dbReference>
<sequence>MKNTLLGAALIGLTMTGCTSNPNTEVLQEKVKNDVSSNAQIIEFTGPNGLLIFLKSSDNFETAVMTDNSGKVYRLQRAVSGSGVRLANNQGVSIHFKAGEGIVEFVKDQPISITEHKK</sequence>